<dbReference type="AlphaFoldDB" id="A0A853CGU8"/>
<keyword evidence="1" id="KW-0732">Signal</keyword>
<name>A0A853CGU8_9ACTN</name>
<feature type="chain" id="PRO_5039017355" evidence="1">
    <location>
        <begin position="24"/>
        <end position="148"/>
    </location>
</feature>
<reference evidence="2 3" key="1">
    <citation type="submission" date="2020-07" db="EMBL/GenBank/DDBJ databases">
        <title>Sequencing the genomes of 1000 actinobacteria strains.</title>
        <authorList>
            <person name="Klenk H.-P."/>
        </authorList>
    </citation>
    <scope>NUCLEOTIDE SEQUENCE [LARGE SCALE GENOMIC DNA]</scope>
    <source>
        <strain evidence="2 3">DSM 104001</strain>
    </source>
</reference>
<protein>
    <submittedName>
        <fullName evidence="2">Uncharacterized protein YceK</fullName>
    </submittedName>
</protein>
<dbReference type="Proteomes" id="UP000541969">
    <property type="component" value="Unassembled WGS sequence"/>
</dbReference>
<evidence type="ECO:0000313" key="3">
    <source>
        <dbReference type="Proteomes" id="UP000541969"/>
    </source>
</evidence>
<gene>
    <name evidence="2" type="ORF">GGQ55_002679</name>
</gene>
<organism evidence="2 3">
    <name type="scientific">Petropleomorpha daqingensis</name>
    <dbReference type="NCBI Taxonomy" id="2026353"/>
    <lineage>
        <taxon>Bacteria</taxon>
        <taxon>Bacillati</taxon>
        <taxon>Actinomycetota</taxon>
        <taxon>Actinomycetes</taxon>
        <taxon>Geodermatophilales</taxon>
        <taxon>Geodermatophilaceae</taxon>
        <taxon>Petropleomorpha</taxon>
    </lineage>
</organism>
<proteinExistence type="predicted"/>
<comment type="caution">
    <text evidence="2">The sequence shown here is derived from an EMBL/GenBank/DDBJ whole genome shotgun (WGS) entry which is preliminary data.</text>
</comment>
<dbReference type="RefSeq" id="WP_179717488.1">
    <property type="nucleotide sequence ID" value="NZ_JACBZT010000001.1"/>
</dbReference>
<sequence>MRKVAALVAAGLVLAGCSSTVQGVASPAGPDGSQNYASVKDLYEDIVAGGTDCGNFQEESSSGIAEEAGNCELGGGDQLVLTLWKDAAARDDGLSQLEDTLDSIEVDYCFVVGRGDSGTWLVNAGDAPDVCRAVAADLGGQIDRSAGS</sequence>
<keyword evidence="3" id="KW-1185">Reference proteome</keyword>
<evidence type="ECO:0000313" key="2">
    <source>
        <dbReference type="EMBL" id="NYJ06401.1"/>
    </source>
</evidence>
<evidence type="ECO:0000256" key="1">
    <source>
        <dbReference type="SAM" id="SignalP"/>
    </source>
</evidence>
<dbReference type="PROSITE" id="PS51257">
    <property type="entry name" value="PROKAR_LIPOPROTEIN"/>
    <property type="match status" value="1"/>
</dbReference>
<dbReference type="EMBL" id="JACBZT010000001">
    <property type="protein sequence ID" value="NYJ06401.1"/>
    <property type="molecule type" value="Genomic_DNA"/>
</dbReference>
<feature type="signal peptide" evidence="1">
    <location>
        <begin position="1"/>
        <end position="23"/>
    </location>
</feature>
<accession>A0A853CGU8</accession>